<dbReference type="FunFam" id="3.20.20.70:FF:000004">
    <property type="entry name" value="Ribulose-phosphate 3-epimerase"/>
    <property type="match status" value="1"/>
</dbReference>
<evidence type="ECO:0000256" key="3">
    <source>
        <dbReference type="ARBA" id="ARBA00001941"/>
    </source>
</evidence>
<evidence type="ECO:0000256" key="1">
    <source>
        <dbReference type="ARBA" id="ARBA00001782"/>
    </source>
</evidence>
<feature type="binding site" evidence="10 14">
    <location>
        <begin position="196"/>
        <end position="197"/>
    </location>
    <ligand>
        <name>substrate</name>
    </ligand>
</feature>
<accession>A0A940PE07</accession>
<comment type="cofactor">
    <cofactor evidence="2">
        <name>Mn(2+)</name>
        <dbReference type="ChEBI" id="CHEBI:29035"/>
    </cofactor>
</comment>
<evidence type="ECO:0000256" key="14">
    <source>
        <dbReference type="PIRSR" id="PIRSR001461-3"/>
    </source>
</evidence>
<dbReference type="EMBL" id="JAEEGA010000009">
    <property type="protein sequence ID" value="MBP1042243.1"/>
    <property type="molecule type" value="Genomic_DNA"/>
</dbReference>
<evidence type="ECO:0000313" key="15">
    <source>
        <dbReference type="EMBL" id="MBP1042243.1"/>
    </source>
</evidence>
<feature type="active site" description="Proton acceptor" evidence="10 12">
    <location>
        <position position="34"/>
    </location>
</feature>
<dbReference type="CDD" id="cd00429">
    <property type="entry name" value="RPE"/>
    <property type="match status" value="1"/>
</dbReference>
<dbReference type="GO" id="GO:0006098">
    <property type="term" value="P:pentose-phosphate shunt"/>
    <property type="evidence" value="ECO:0007669"/>
    <property type="project" value="UniProtKB-UniRule"/>
</dbReference>
<dbReference type="PIRSF" id="PIRSF001461">
    <property type="entry name" value="RPE"/>
    <property type="match status" value="1"/>
</dbReference>
<evidence type="ECO:0000256" key="9">
    <source>
        <dbReference type="ARBA" id="ARBA00023235"/>
    </source>
</evidence>
<dbReference type="NCBIfam" id="NF004076">
    <property type="entry name" value="PRK05581.1-4"/>
    <property type="match status" value="1"/>
</dbReference>
<comment type="cofactor">
    <cofactor evidence="4">
        <name>Zn(2+)</name>
        <dbReference type="ChEBI" id="CHEBI:29105"/>
    </cofactor>
</comment>
<protein>
    <recommendedName>
        <fullName evidence="7 10">Ribulose-phosphate 3-epimerase</fullName>
        <ecNumber evidence="7 10">5.1.3.1</ecNumber>
    </recommendedName>
</protein>
<evidence type="ECO:0000313" key="16">
    <source>
        <dbReference type="Proteomes" id="UP000674938"/>
    </source>
</evidence>
<evidence type="ECO:0000256" key="4">
    <source>
        <dbReference type="ARBA" id="ARBA00001947"/>
    </source>
</evidence>
<evidence type="ECO:0000256" key="11">
    <source>
        <dbReference type="PIRNR" id="PIRNR001461"/>
    </source>
</evidence>
<evidence type="ECO:0000256" key="7">
    <source>
        <dbReference type="ARBA" id="ARBA00013188"/>
    </source>
</evidence>
<feature type="active site" description="Proton donor" evidence="10 12">
    <location>
        <position position="174"/>
    </location>
</feature>
<comment type="similarity">
    <text evidence="6 10 11">Belongs to the ribulose-phosphate 3-epimerase family.</text>
</comment>
<feature type="binding site" evidence="10 13">
    <location>
        <position position="34"/>
    </location>
    <ligand>
        <name>a divalent metal cation</name>
        <dbReference type="ChEBI" id="CHEBI:60240"/>
    </ligand>
</feature>
<evidence type="ECO:0000256" key="10">
    <source>
        <dbReference type="HAMAP-Rule" id="MF_02227"/>
    </source>
</evidence>
<feature type="binding site" evidence="10 14">
    <location>
        <position position="65"/>
    </location>
    <ligand>
        <name>substrate</name>
    </ligand>
</feature>
<name>A0A940PE07_9ENTE</name>
<dbReference type="GO" id="GO:0046872">
    <property type="term" value="F:metal ion binding"/>
    <property type="evidence" value="ECO:0007669"/>
    <property type="project" value="UniProtKB-UniRule"/>
</dbReference>
<reference evidence="15" key="1">
    <citation type="submission" date="2020-12" db="EMBL/GenBank/DDBJ databases">
        <title>Vagococcus allomyrinae sp. nov. and Enterococcus lavae sp. nov., isolated from the larvae of Allomyrina dichotoma.</title>
        <authorList>
            <person name="Lee S.D."/>
        </authorList>
    </citation>
    <scope>NUCLEOTIDE SEQUENCE</scope>
    <source>
        <strain evidence="15">BWB3-3</strain>
    </source>
</reference>
<dbReference type="InterPro" id="IPR013785">
    <property type="entry name" value="Aldolase_TIM"/>
</dbReference>
<feature type="binding site" evidence="10 13">
    <location>
        <position position="65"/>
    </location>
    <ligand>
        <name>a divalent metal cation</name>
        <dbReference type="ChEBI" id="CHEBI:60240"/>
    </ligand>
</feature>
<feature type="binding site" evidence="10 14">
    <location>
        <position position="7"/>
    </location>
    <ligand>
        <name>substrate</name>
    </ligand>
</feature>
<organism evidence="15 16">
    <name type="scientific">Vagococcus allomyrinae</name>
    <dbReference type="NCBI Taxonomy" id="2794353"/>
    <lineage>
        <taxon>Bacteria</taxon>
        <taxon>Bacillati</taxon>
        <taxon>Bacillota</taxon>
        <taxon>Bacilli</taxon>
        <taxon>Lactobacillales</taxon>
        <taxon>Enterococcaceae</taxon>
        <taxon>Vagococcus</taxon>
    </lineage>
</organism>
<dbReference type="GO" id="GO:0019323">
    <property type="term" value="P:pentose catabolic process"/>
    <property type="evidence" value="ECO:0007669"/>
    <property type="project" value="UniProtKB-UniRule"/>
</dbReference>
<feature type="binding site" evidence="10 13">
    <location>
        <position position="174"/>
    </location>
    <ligand>
        <name>a divalent metal cation</name>
        <dbReference type="ChEBI" id="CHEBI:60240"/>
    </ligand>
</feature>
<proteinExistence type="inferred from homology"/>
<comment type="caution">
    <text evidence="15">The sequence shown here is derived from an EMBL/GenBank/DDBJ whole genome shotgun (WGS) entry which is preliminary data.</text>
</comment>
<feature type="binding site" evidence="14">
    <location>
        <position position="176"/>
    </location>
    <ligand>
        <name>substrate</name>
    </ligand>
</feature>
<keyword evidence="8 10" id="KW-0479">Metal-binding</keyword>
<keyword evidence="9 10" id="KW-0413">Isomerase</keyword>
<comment type="cofactor">
    <cofactor evidence="3">
        <name>Co(2+)</name>
        <dbReference type="ChEBI" id="CHEBI:48828"/>
    </cofactor>
</comment>
<dbReference type="InterPro" id="IPR011060">
    <property type="entry name" value="RibuloseP-bd_barrel"/>
</dbReference>
<feature type="binding site" evidence="10 13">
    <location>
        <position position="32"/>
    </location>
    <ligand>
        <name>a divalent metal cation</name>
        <dbReference type="ChEBI" id="CHEBI:60240"/>
    </ligand>
</feature>
<dbReference type="AlphaFoldDB" id="A0A940PE07"/>
<feature type="binding site" evidence="10 14">
    <location>
        <begin position="141"/>
        <end position="144"/>
    </location>
    <ligand>
        <name>substrate</name>
    </ligand>
</feature>
<keyword evidence="16" id="KW-1185">Reference proteome</keyword>
<dbReference type="EC" id="5.1.3.1" evidence="7 10"/>
<dbReference type="Gene3D" id="3.20.20.70">
    <property type="entry name" value="Aldolase class I"/>
    <property type="match status" value="1"/>
</dbReference>
<evidence type="ECO:0000256" key="5">
    <source>
        <dbReference type="ARBA" id="ARBA00001954"/>
    </source>
</evidence>
<keyword evidence="13" id="KW-0464">Manganese</keyword>
<dbReference type="RefSeq" id="WP_209529240.1">
    <property type="nucleotide sequence ID" value="NZ_JAEEGA010000009.1"/>
</dbReference>
<evidence type="ECO:0000256" key="12">
    <source>
        <dbReference type="PIRSR" id="PIRSR001461-1"/>
    </source>
</evidence>
<evidence type="ECO:0000256" key="8">
    <source>
        <dbReference type="ARBA" id="ARBA00022723"/>
    </source>
</evidence>
<dbReference type="NCBIfam" id="TIGR01163">
    <property type="entry name" value="rpe"/>
    <property type="match status" value="1"/>
</dbReference>
<feature type="binding site" evidence="10">
    <location>
        <begin position="174"/>
        <end position="176"/>
    </location>
    <ligand>
        <name>substrate</name>
    </ligand>
</feature>
<dbReference type="InterPro" id="IPR026019">
    <property type="entry name" value="Ribul_P_3_epim"/>
</dbReference>
<dbReference type="Proteomes" id="UP000674938">
    <property type="component" value="Unassembled WGS sequence"/>
</dbReference>
<gene>
    <name evidence="10" type="primary">rpe</name>
    <name evidence="15" type="ORF">I6N95_14585</name>
</gene>
<comment type="cofactor">
    <cofactor evidence="10 13">
        <name>a divalent metal cation</name>
        <dbReference type="ChEBI" id="CHEBI:60240"/>
    </cofactor>
    <text evidence="10 13">Binds 1 divalent metal cation per subunit.</text>
</comment>
<evidence type="ECO:0000256" key="6">
    <source>
        <dbReference type="ARBA" id="ARBA00009541"/>
    </source>
</evidence>
<dbReference type="HAMAP" id="MF_02227">
    <property type="entry name" value="RPE"/>
    <property type="match status" value="1"/>
</dbReference>
<dbReference type="SUPFAM" id="SSF51366">
    <property type="entry name" value="Ribulose-phoshate binding barrel"/>
    <property type="match status" value="1"/>
</dbReference>
<dbReference type="GO" id="GO:0004750">
    <property type="term" value="F:D-ribulose-phosphate 3-epimerase activity"/>
    <property type="evidence" value="ECO:0007669"/>
    <property type="project" value="UniProtKB-UniRule"/>
</dbReference>
<keyword evidence="13" id="KW-0170">Cobalt</keyword>
<keyword evidence="13" id="KW-0862">Zinc</keyword>
<dbReference type="Pfam" id="PF00834">
    <property type="entry name" value="Ribul_P_3_epim"/>
    <property type="match status" value="1"/>
</dbReference>
<comment type="cofactor">
    <cofactor evidence="5">
        <name>Fe(2+)</name>
        <dbReference type="ChEBI" id="CHEBI:29033"/>
    </cofactor>
</comment>
<comment type="catalytic activity">
    <reaction evidence="1 10 11">
        <text>D-ribulose 5-phosphate = D-xylulose 5-phosphate</text>
        <dbReference type="Rhea" id="RHEA:13677"/>
        <dbReference type="ChEBI" id="CHEBI:57737"/>
        <dbReference type="ChEBI" id="CHEBI:58121"/>
        <dbReference type="EC" id="5.1.3.1"/>
    </reaction>
</comment>
<keyword evidence="10 11" id="KW-0119">Carbohydrate metabolism</keyword>
<comment type="function">
    <text evidence="10">Catalyzes the reversible epimerization of D-ribulose 5-phosphate to D-xylulose 5-phosphate.</text>
</comment>
<sequence length="217" mass="23577">MALVAPSILAADFNQLGYEIKDIDKSGADYIHIDSMDGHFVPNVTFGPDVVKGIRKITDKILDCHLLFANPDNYIEAFSQAGADIITVHYEACPHIHRTIQLIKAKGVKAGVALNPGSSPSVLATILPEVDLVLQMTVDPGYGGQSFIERTLHNIAEIHEMRQASNLDFVLEVDGGITENTGAQCVAAGVDVLVAGSYVFNQADRRLPIERLKKIER</sequence>
<dbReference type="GO" id="GO:0005737">
    <property type="term" value="C:cytoplasm"/>
    <property type="evidence" value="ECO:0007669"/>
    <property type="project" value="UniProtKB-ARBA"/>
</dbReference>
<dbReference type="PANTHER" id="PTHR11749">
    <property type="entry name" value="RIBULOSE-5-PHOSPHATE-3-EPIMERASE"/>
    <property type="match status" value="1"/>
</dbReference>
<evidence type="ECO:0000256" key="13">
    <source>
        <dbReference type="PIRSR" id="PIRSR001461-2"/>
    </source>
</evidence>
<evidence type="ECO:0000256" key="2">
    <source>
        <dbReference type="ARBA" id="ARBA00001936"/>
    </source>
</evidence>
<dbReference type="InterPro" id="IPR000056">
    <property type="entry name" value="Ribul_P_3_epim-like"/>
</dbReference>
<comment type="pathway">
    <text evidence="10">Carbohydrate degradation.</text>
</comment>